<reference evidence="4" key="1">
    <citation type="submission" date="2020-07" db="EMBL/GenBank/DDBJ databases">
        <title>Chryseobacterium sp. CX-624.</title>
        <authorList>
            <person name="Yang C."/>
        </authorList>
    </citation>
    <scope>NUCLEOTIDE SEQUENCE</scope>
    <source>
        <strain evidence="4">CX-624</strain>
    </source>
</reference>
<reference evidence="5" key="2">
    <citation type="submission" date="2020-07" db="EMBL/GenBank/DDBJ databases">
        <title>Chryseobacterium sp.cx-624.</title>
        <authorList>
            <person name="Yang C."/>
        </authorList>
    </citation>
    <scope>NUCLEOTIDE SEQUENCE [LARGE SCALE GENOMIC DNA]</scope>
    <source>
        <strain evidence="5">cx-624</strain>
    </source>
</reference>
<feature type="signal peptide" evidence="2">
    <location>
        <begin position="1"/>
        <end position="22"/>
    </location>
</feature>
<evidence type="ECO:0000313" key="3">
    <source>
        <dbReference type="EMBL" id="MBA5247509.1"/>
    </source>
</evidence>
<dbReference type="Proteomes" id="UP000539710">
    <property type="component" value="Unassembled WGS sequence"/>
</dbReference>
<organism evidence="4 5">
    <name type="scientific">Marnyiella aurantia</name>
    <dbReference type="NCBI Taxonomy" id="2758037"/>
    <lineage>
        <taxon>Bacteria</taxon>
        <taxon>Pseudomonadati</taxon>
        <taxon>Bacteroidota</taxon>
        <taxon>Flavobacteriia</taxon>
        <taxon>Flavobacteriales</taxon>
        <taxon>Weeksellaceae</taxon>
        <taxon>Marnyiella</taxon>
    </lineage>
</organism>
<evidence type="ECO:0000313" key="6">
    <source>
        <dbReference type="Proteomes" id="UP000539710"/>
    </source>
</evidence>
<dbReference type="AlphaFoldDB" id="A0A7D7LNM6"/>
<sequence>MKNKIYLLLLFMVLAACRSDYLQDAEHRNVQLTEGLITRIISLNESKHRTRLLSELSNSKEMLSKPSIKNTLGKTVNYGDSVSINTDHVVYIENGNYHNYIFKINRTNSQVNEPIENLLLTPLPDGSYKEYLIEYFITEQEQQLFESGAWPIPQNKIKMRQLTSGTYNNGGLIQTLSLQNCQMVFVGSYYTVCDGRLKHSNGEASAPNGPCEADHPSTFVILYQEQCESIDEPPPIGSTPTVPGTPGDTPGGGGETCPDCPPTEPTECIQIPTDPTDPSTGIGENGCTPVLPIIPILTDPKPQTPCDNTKTLMQRPEIKAHTESLDSQSKAKNEKGYNVSITGFVSPLIDGEEHRVNLGSATGQQGGGHNHTPDGIKMFSATDIGAKLLSYVVNYQESDYQNAFFQMVGSDASGSCPGGWCYRNYIIRFTGNAQDLNIFLKANYDFKELINQQKRRELYLQTNSSNTVSPYSNILTNEGLEKFFFETLKLMNKQGKVMLQRIEKNNNNYTVSNITPNPDGSINAVPCP</sequence>
<feature type="region of interest" description="Disordered" evidence="1">
    <location>
        <begin position="231"/>
        <end position="261"/>
    </location>
</feature>
<dbReference type="RefSeq" id="WP_181887605.1">
    <property type="nucleotide sequence ID" value="NZ_CP059472.1"/>
</dbReference>
<proteinExistence type="predicted"/>
<evidence type="ECO:0000256" key="2">
    <source>
        <dbReference type="SAM" id="SignalP"/>
    </source>
</evidence>
<feature type="chain" id="PRO_5044656180" description="Lipoprotein" evidence="2">
    <location>
        <begin position="23"/>
        <end position="528"/>
    </location>
</feature>
<protein>
    <recommendedName>
        <fullName evidence="7">Lipoprotein</fullName>
    </recommendedName>
</protein>
<evidence type="ECO:0000256" key="1">
    <source>
        <dbReference type="SAM" id="MobiDB-lite"/>
    </source>
</evidence>
<dbReference type="Proteomes" id="UP000515349">
    <property type="component" value="Chromosome"/>
</dbReference>
<dbReference type="KEGG" id="cbau:H1R16_04455"/>
<dbReference type="EMBL" id="CP059472">
    <property type="protein sequence ID" value="QMS99262.1"/>
    <property type="molecule type" value="Genomic_DNA"/>
</dbReference>
<evidence type="ECO:0008006" key="7">
    <source>
        <dbReference type="Google" id="ProtNLM"/>
    </source>
</evidence>
<accession>A0A7D7LNM6</accession>
<reference evidence="6" key="3">
    <citation type="submission" date="2020-07" db="EMBL/GenBank/DDBJ databases">
        <title>Flavobacterium sp. xlx-214.</title>
        <authorList>
            <person name="Yang C."/>
        </authorList>
    </citation>
    <scope>NUCLEOTIDE SEQUENCE [LARGE SCALE GENOMIC DNA]</scope>
    <source>
        <strain evidence="6">CX-624</strain>
    </source>
</reference>
<reference evidence="3" key="4">
    <citation type="submission" date="2020-07" db="EMBL/GenBank/DDBJ databases">
        <authorList>
            <person name="Yang C."/>
        </authorList>
    </citation>
    <scope>NUCLEOTIDE SEQUENCE</scope>
    <source>
        <strain evidence="3">Cx-624</strain>
    </source>
</reference>
<keyword evidence="2" id="KW-0732">Signal</keyword>
<name>A0A7D7LNM6_9FLAO</name>
<dbReference type="EMBL" id="JACEUX010000003">
    <property type="protein sequence ID" value="MBA5247509.1"/>
    <property type="molecule type" value="Genomic_DNA"/>
</dbReference>
<gene>
    <name evidence="4" type="ORF">H1R16_04455</name>
    <name evidence="3" type="ORF">H2507_10045</name>
</gene>
<dbReference type="PROSITE" id="PS51257">
    <property type="entry name" value="PROKAR_LIPOPROTEIN"/>
    <property type="match status" value="1"/>
</dbReference>
<feature type="compositionally biased region" description="Low complexity" evidence="1">
    <location>
        <begin position="238"/>
        <end position="248"/>
    </location>
</feature>
<evidence type="ECO:0000313" key="4">
    <source>
        <dbReference type="EMBL" id="QMS99262.1"/>
    </source>
</evidence>
<keyword evidence="6" id="KW-1185">Reference proteome</keyword>
<evidence type="ECO:0000313" key="5">
    <source>
        <dbReference type="Proteomes" id="UP000515349"/>
    </source>
</evidence>